<dbReference type="KEGG" id="vg:75691117"/>
<evidence type="ECO:0000313" key="1">
    <source>
        <dbReference type="EMBL" id="QWM89937.1"/>
    </source>
</evidence>
<proteinExistence type="predicted"/>
<organism evidence="1 2">
    <name type="scientific">uncultured phage cr54_1</name>
    <dbReference type="NCBI Taxonomy" id="2986398"/>
    <lineage>
        <taxon>Viruses</taxon>
        <taxon>Duplodnaviria</taxon>
        <taxon>Heunggongvirae</taxon>
        <taxon>Uroviricota</taxon>
        <taxon>Caudoviricetes</taxon>
        <taxon>Crassvirales</taxon>
        <taxon>Intestiviridae</taxon>
        <taxon>Churivirinae</taxon>
        <taxon>Jahgtovirus</taxon>
        <taxon>Jahgtovirus intestinalis</taxon>
    </lineage>
</organism>
<keyword evidence="2" id="KW-1185">Reference proteome</keyword>
<reference evidence="1 2" key="1">
    <citation type="submission" date="2021-04" db="EMBL/GenBank/DDBJ databases">
        <authorList>
            <person name="Shkoporov A.N."/>
            <person name="Stockdale S.R."/>
            <person name="Guerin E."/>
            <person name="Ross R.P."/>
            <person name="Hill C."/>
        </authorList>
    </citation>
    <scope>NUCLEOTIDE SEQUENCE [LARGE SCALE GENOMIC DNA]</scope>
    <source>
        <strain evidence="2">cr54_1</strain>
    </source>
</reference>
<dbReference type="RefSeq" id="YP_010359509.1">
    <property type="nucleotide sequence ID" value="NC_062774.1"/>
</dbReference>
<dbReference type="Proteomes" id="UP000827440">
    <property type="component" value="Segment"/>
</dbReference>
<sequence length="207" mass="22924">MLNLVNNSTKETFRLPQSVHEIGFDYVSSCVEHIKLRKHYALIALITTAPLVDLIDTNNKGLANTKAILIKANYADENDNDKTPVNRFIFAAPSDLFNGIDCNTRKNELSIGYIRKFVNSDKNLSMSIKRGTIFSKVGQSAAASVINSIETSSSTLPKLDTTIIQTVTCVDYKIIRITDIIGHNNNEGIPEKSSFNKFIIASNLLEV</sequence>
<gene>
    <name evidence="1" type="primary">gp_20482</name>
</gene>
<protein>
    <submittedName>
        <fullName evidence="1">Uncharacterized protein</fullName>
    </submittedName>
</protein>
<dbReference type="EMBL" id="MZ130484">
    <property type="protein sequence ID" value="QWM89937.1"/>
    <property type="molecule type" value="Genomic_DNA"/>
</dbReference>
<evidence type="ECO:0000313" key="2">
    <source>
        <dbReference type="Proteomes" id="UP000827440"/>
    </source>
</evidence>
<accession>A0AAE7V496</accession>
<dbReference type="GeneID" id="75691117"/>
<name>A0AAE7V496_9CAUD</name>